<evidence type="ECO:0000256" key="2">
    <source>
        <dbReference type="ARBA" id="ARBA00022481"/>
    </source>
</evidence>
<protein>
    <submittedName>
        <fullName evidence="9">Uncharacterized protein</fullName>
    </submittedName>
</protein>
<evidence type="ECO:0000313" key="10">
    <source>
        <dbReference type="Proteomes" id="UP000264353"/>
    </source>
</evidence>
<dbReference type="GO" id="GO:0003924">
    <property type="term" value="F:GTPase activity"/>
    <property type="evidence" value="ECO:0007669"/>
    <property type="project" value="InterPro"/>
</dbReference>
<dbReference type="PANTHER" id="PTHR47981">
    <property type="entry name" value="RAB FAMILY"/>
    <property type="match status" value="1"/>
</dbReference>
<proteinExistence type="inferred from homology"/>
<keyword evidence="4" id="KW-0813">Transport</keyword>
<evidence type="ECO:0000256" key="3">
    <source>
        <dbReference type="ARBA" id="ARBA00022741"/>
    </source>
</evidence>
<dbReference type="GO" id="GO:0012505">
    <property type="term" value="C:endomembrane system"/>
    <property type="evidence" value="ECO:0007669"/>
    <property type="project" value="UniProtKB-SubCell"/>
</dbReference>
<reference evidence="9 10" key="1">
    <citation type="submission" date="2018-06" db="EMBL/GenBank/DDBJ databases">
        <title>WGS assembly of Brassica rapa FPsc.</title>
        <authorList>
            <person name="Bowman J."/>
            <person name="Kohchi T."/>
            <person name="Yamato K."/>
            <person name="Jenkins J."/>
            <person name="Shu S."/>
            <person name="Ishizaki K."/>
            <person name="Yamaoka S."/>
            <person name="Nishihama R."/>
            <person name="Nakamura Y."/>
            <person name="Berger F."/>
            <person name="Adam C."/>
            <person name="Aki S."/>
            <person name="Althoff F."/>
            <person name="Araki T."/>
            <person name="Arteaga-Vazquez M."/>
            <person name="Balasubrmanian S."/>
            <person name="Bauer D."/>
            <person name="Boehm C."/>
            <person name="Briginshaw L."/>
            <person name="Caballero-Perez J."/>
            <person name="Catarino B."/>
            <person name="Chen F."/>
            <person name="Chiyoda S."/>
            <person name="Chovatia M."/>
            <person name="Davies K."/>
            <person name="Delmans M."/>
            <person name="Demura T."/>
            <person name="Dierschke T."/>
            <person name="Dolan L."/>
            <person name="Dorantes-Acosta A."/>
            <person name="Eklund D."/>
            <person name="Florent S."/>
            <person name="Flores-Sandoval E."/>
            <person name="Fujiyama A."/>
            <person name="Fukuzawa H."/>
            <person name="Galik B."/>
            <person name="Grimanelli D."/>
            <person name="Grimwood J."/>
            <person name="Grossniklaus U."/>
            <person name="Hamada T."/>
            <person name="Haseloff J."/>
            <person name="Hetherington A."/>
            <person name="Higo A."/>
            <person name="Hirakawa Y."/>
            <person name="Hundley H."/>
            <person name="Ikeda Y."/>
            <person name="Inoue K."/>
            <person name="Inoue S."/>
            <person name="Ishida S."/>
            <person name="Jia Q."/>
            <person name="Kakita M."/>
            <person name="Kanazawa T."/>
            <person name="Kawai Y."/>
            <person name="Kawashima T."/>
            <person name="Kennedy M."/>
            <person name="Kinose K."/>
            <person name="Kinoshita T."/>
            <person name="Kohara Y."/>
            <person name="Koide E."/>
            <person name="Komatsu K."/>
            <person name="Kopischke S."/>
            <person name="Kubo M."/>
            <person name="Kyozuka J."/>
            <person name="Lagercrantz U."/>
            <person name="Lin S."/>
            <person name="Lindquist E."/>
            <person name="Lipzen A."/>
            <person name="Lu C."/>
            <person name="Luna E."/>
            <person name="Martienssen R."/>
            <person name="Minamino N."/>
            <person name="Mizutani M."/>
            <person name="Mizutani M."/>
            <person name="Mochizuki N."/>
            <person name="Monte I."/>
            <person name="Mosher R."/>
            <person name="Nagasaki H."/>
            <person name="Nakagami H."/>
            <person name="Naramoto S."/>
            <person name="Nishitani K."/>
            <person name="Ohtani M."/>
            <person name="Okamoto T."/>
            <person name="Okumura M."/>
            <person name="Phillips J."/>
            <person name="Pollak B."/>
            <person name="Reinders A."/>
            <person name="Roevekamp M."/>
            <person name="Sano R."/>
            <person name="Sawa S."/>
            <person name="Schmid M."/>
            <person name="Shirakawa M."/>
            <person name="Solano R."/>
            <person name="Spunde A."/>
            <person name="Suetsugu N."/>
            <person name="Sugano S."/>
            <person name="Sugiyama A."/>
            <person name="Sun R."/>
            <person name="Suzuki Y."/>
            <person name="Takenaka M."/>
            <person name="Takezawa D."/>
            <person name="Tomogane H."/>
            <person name="Tsuzuki M."/>
            <person name="Ueda T."/>
            <person name="Umeda M."/>
            <person name="Ward J."/>
            <person name="Watanabe Y."/>
            <person name="Yazaki K."/>
            <person name="Yokoyama R."/>
            <person name="Yoshitake Y."/>
            <person name="Yotsui I."/>
            <person name="Zachgo S."/>
            <person name="Schmutz J."/>
        </authorList>
    </citation>
    <scope>NUCLEOTIDE SEQUENCE [LARGE SCALE GENOMIC DNA]</scope>
    <source>
        <strain evidence="10">cv. B-3</strain>
    </source>
</reference>
<dbReference type="Proteomes" id="UP000264353">
    <property type="component" value="Chromosome A7"/>
</dbReference>
<evidence type="ECO:0000313" key="9">
    <source>
        <dbReference type="EMBL" id="RID52605.1"/>
    </source>
</evidence>
<accession>A0A397YGK2</accession>
<evidence type="ECO:0000256" key="6">
    <source>
        <dbReference type="ARBA" id="ARBA00023288"/>
    </source>
</evidence>
<comment type="subcellular location">
    <subcellularLocation>
        <location evidence="8">Endomembrane system</location>
        <topology evidence="8">Lipid-anchor</topology>
        <orientation evidence="8">Cytoplasmic side</orientation>
    </subcellularLocation>
</comment>
<dbReference type="PANTHER" id="PTHR47981:SF26">
    <property type="entry name" value="RAS-RELATED PROTEIN RABG3E"/>
    <property type="match status" value="1"/>
</dbReference>
<dbReference type="InterPro" id="IPR027417">
    <property type="entry name" value="P-loop_NTPase"/>
</dbReference>
<evidence type="ECO:0000256" key="7">
    <source>
        <dbReference type="ARBA" id="ARBA00023289"/>
    </source>
</evidence>
<sequence>MITTRRRTLLKVIILGDSGSSATIGADFLTKELQYEDRLFTLQRFQSLGVAFYRGAVFCVLVYDVNSAKSFEYLNNWREEFLIQVCVCIHAIFPHAPDILILNATTMNNNIAKSTSEKKKNIVL</sequence>
<evidence type="ECO:0000256" key="5">
    <source>
        <dbReference type="ARBA" id="ARBA00023134"/>
    </source>
</evidence>
<dbReference type="Gene3D" id="3.40.50.300">
    <property type="entry name" value="P-loop containing nucleotide triphosphate hydrolases"/>
    <property type="match status" value="1"/>
</dbReference>
<dbReference type="EMBL" id="CM010634">
    <property type="protein sequence ID" value="RID52605.1"/>
    <property type="molecule type" value="Genomic_DNA"/>
</dbReference>
<evidence type="ECO:0000256" key="1">
    <source>
        <dbReference type="ARBA" id="ARBA00006270"/>
    </source>
</evidence>
<dbReference type="SMART" id="SM00175">
    <property type="entry name" value="RAB"/>
    <property type="match status" value="1"/>
</dbReference>
<gene>
    <name evidence="9" type="ORF">BRARA_G00057</name>
</gene>
<dbReference type="GO" id="GO:0005525">
    <property type="term" value="F:GTP binding"/>
    <property type="evidence" value="ECO:0007669"/>
    <property type="project" value="UniProtKB-KW"/>
</dbReference>
<keyword evidence="7" id="KW-0636">Prenylation</keyword>
<dbReference type="PROSITE" id="PS51419">
    <property type="entry name" value="RAB"/>
    <property type="match status" value="1"/>
</dbReference>
<dbReference type="InterPro" id="IPR001806">
    <property type="entry name" value="Small_GTPase"/>
</dbReference>
<evidence type="ECO:0000256" key="8">
    <source>
        <dbReference type="ARBA" id="ARBA00046278"/>
    </source>
</evidence>
<keyword evidence="5" id="KW-0342">GTP-binding</keyword>
<dbReference type="AlphaFoldDB" id="A0A397YGK2"/>
<dbReference type="GO" id="GO:0015031">
    <property type="term" value="P:protein transport"/>
    <property type="evidence" value="ECO:0007669"/>
    <property type="project" value="UniProtKB-KW"/>
</dbReference>
<evidence type="ECO:0000256" key="4">
    <source>
        <dbReference type="ARBA" id="ARBA00022927"/>
    </source>
</evidence>
<dbReference type="Pfam" id="PF00071">
    <property type="entry name" value="Ras"/>
    <property type="match status" value="1"/>
</dbReference>
<comment type="similarity">
    <text evidence="1">Belongs to the small GTPase superfamily. Rab family.</text>
</comment>
<name>A0A397YGK2_BRACM</name>
<keyword evidence="4" id="KW-0653">Protein transport</keyword>
<keyword evidence="6" id="KW-0449">Lipoprotein</keyword>
<keyword evidence="3" id="KW-0547">Nucleotide-binding</keyword>
<dbReference type="SUPFAM" id="SSF52540">
    <property type="entry name" value="P-loop containing nucleoside triphosphate hydrolases"/>
    <property type="match status" value="1"/>
</dbReference>
<organism evidence="9 10">
    <name type="scientific">Brassica campestris</name>
    <name type="common">Field mustard</name>
    <dbReference type="NCBI Taxonomy" id="3711"/>
    <lineage>
        <taxon>Eukaryota</taxon>
        <taxon>Viridiplantae</taxon>
        <taxon>Streptophyta</taxon>
        <taxon>Embryophyta</taxon>
        <taxon>Tracheophyta</taxon>
        <taxon>Spermatophyta</taxon>
        <taxon>Magnoliopsida</taxon>
        <taxon>eudicotyledons</taxon>
        <taxon>Gunneridae</taxon>
        <taxon>Pentapetalae</taxon>
        <taxon>rosids</taxon>
        <taxon>malvids</taxon>
        <taxon>Brassicales</taxon>
        <taxon>Brassicaceae</taxon>
        <taxon>Brassiceae</taxon>
        <taxon>Brassica</taxon>
    </lineage>
</organism>
<keyword evidence="2" id="KW-0488">Methylation</keyword>